<gene>
    <name evidence="4" type="primary">Klc</name>
    <name evidence="4" type="ORF">CTA1_11978</name>
</gene>
<dbReference type="Pfam" id="PF13424">
    <property type="entry name" value="TPR_12"/>
    <property type="match status" value="2"/>
</dbReference>
<dbReference type="SUPFAM" id="SSF48452">
    <property type="entry name" value="TPR-like"/>
    <property type="match status" value="2"/>
</dbReference>
<evidence type="ECO:0000259" key="2">
    <source>
        <dbReference type="Pfam" id="PF01048"/>
    </source>
</evidence>
<dbReference type="PANTHER" id="PTHR46082:SF6">
    <property type="entry name" value="AAA+ ATPASE DOMAIN-CONTAINING PROTEIN-RELATED"/>
    <property type="match status" value="1"/>
</dbReference>
<dbReference type="InterPro" id="IPR049945">
    <property type="entry name" value="AAA_22"/>
</dbReference>
<reference evidence="4 5" key="1">
    <citation type="journal article" date="2019" name="PLoS ONE">
        <title>Comparative genome analysis indicates high evolutionary potential of pathogenicity genes in Colletotrichum tanaceti.</title>
        <authorList>
            <person name="Lelwala R.V."/>
            <person name="Korhonen P.K."/>
            <person name="Young N.D."/>
            <person name="Scott J.B."/>
            <person name="Ades P.A."/>
            <person name="Gasser R.B."/>
            <person name="Taylor P.W.J."/>
        </authorList>
    </citation>
    <scope>NUCLEOTIDE SEQUENCE [LARGE SCALE GENOMIC DNA]</scope>
    <source>
        <strain evidence="4">BRIP57314</strain>
    </source>
</reference>
<dbReference type="NCBIfam" id="NF040586">
    <property type="entry name" value="FxSxx_TPR"/>
    <property type="match status" value="1"/>
</dbReference>
<feature type="domain" description="ORC1/DEAH AAA+ ATPase" evidence="3">
    <location>
        <begin position="406"/>
        <end position="495"/>
    </location>
</feature>
<dbReference type="InterPro" id="IPR000845">
    <property type="entry name" value="Nucleoside_phosphorylase_d"/>
</dbReference>
<dbReference type="Gene3D" id="3.40.50.300">
    <property type="entry name" value="P-loop containing nucleotide triphosphate hydrolases"/>
    <property type="match status" value="1"/>
</dbReference>
<evidence type="ECO:0000256" key="1">
    <source>
        <dbReference type="SAM" id="MobiDB-lite"/>
    </source>
</evidence>
<dbReference type="InterPro" id="IPR035994">
    <property type="entry name" value="Nucleoside_phosphorylase_sf"/>
</dbReference>
<dbReference type="SUPFAM" id="SSF53167">
    <property type="entry name" value="Purine and uridine phosphorylases"/>
    <property type="match status" value="1"/>
</dbReference>
<organism evidence="4 5">
    <name type="scientific">Colletotrichum tanaceti</name>
    <dbReference type="NCBI Taxonomy" id="1306861"/>
    <lineage>
        <taxon>Eukaryota</taxon>
        <taxon>Fungi</taxon>
        <taxon>Dikarya</taxon>
        <taxon>Ascomycota</taxon>
        <taxon>Pezizomycotina</taxon>
        <taxon>Sordariomycetes</taxon>
        <taxon>Hypocreomycetidae</taxon>
        <taxon>Glomerellales</taxon>
        <taxon>Glomerellaceae</taxon>
        <taxon>Colletotrichum</taxon>
        <taxon>Colletotrichum destructivum species complex</taxon>
    </lineage>
</organism>
<dbReference type="InterPro" id="IPR019734">
    <property type="entry name" value="TPR_rpt"/>
</dbReference>
<dbReference type="Gene3D" id="3.40.50.1580">
    <property type="entry name" value="Nucleoside phosphorylase domain"/>
    <property type="match status" value="1"/>
</dbReference>
<feature type="compositionally biased region" description="Low complexity" evidence="1">
    <location>
        <begin position="507"/>
        <end position="517"/>
    </location>
</feature>
<comment type="caution">
    <text evidence="4">The sequence shown here is derived from an EMBL/GenBank/DDBJ whole genome shotgun (WGS) entry which is preliminary data.</text>
</comment>
<accession>A0A4U6XGZ1</accession>
<evidence type="ECO:0000313" key="4">
    <source>
        <dbReference type="EMBL" id="TKW55178.1"/>
    </source>
</evidence>
<dbReference type="InterPro" id="IPR053137">
    <property type="entry name" value="NLR-like"/>
</dbReference>
<dbReference type="PRINTS" id="PR00381">
    <property type="entry name" value="KINESINLIGHT"/>
</dbReference>
<name>A0A4U6XGZ1_9PEZI</name>
<dbReference type="Pfam" id="PF13401">
    <property type="entry name" value="AAA_22"/>
    <property type="match status" value="1"/>
</dbReference>
<dbReference type="Pfam" id="PF13374">
    <property type="entry name" value="TPR_10"/>
    <property type="match status" value="1"/>
</dbReference>
<dbReference type="InterPro" id="IPR027417">
    <property type="entry name" value="P-loop_NTPase"/>
</dbReference>
<dbReference type="PANTHER" id="PTHR46082">
    <property type="entry name" value="ATP/GTP-BINDING PROTEIN-RELATED"/>
    <property type="match status" value="1"/>
</dbReference>
<dbReference type="SMART" id="SM00028">
    <property type="entry name" value="TPR"/>
    <property type="match status" value="5"/>
</dbReference>
<dbReference type="GO" id="GO:0016887">
    <property type="term" value="F:ATP hydrolysis activity"/>
    <property type="evidence" value="ECO:0007669"/>
    <property type="project" value="InterPro"/>
</dbReference>
<protein>
    <submittedName>
        <fullName evidence="4">Kinesin light chain</fullName>
    </submittedName>
</protein>
<dbReference type="SUPFAM" id="SSF52540">
    <property type="entry name" value="P-loop containing nucleoside triphosphate hydrolases"/>
    <property type="match status" value="1"/>
</dbReference>
<dbReference type="STRING" id="1306861.A0A4U6XGZ1"/>
<dbReference type="AlphaFoldDB" id="A0A4U6XGZ1"/>
<dbReference type="Pfam" id="PF01048">
    <property type="entry name" value="PNP_UDP_1"/>
    <property type="match status" value="1"/>
</dbReference>
<dbReference type="Gene3D" id="1.25.40.10">
    <property type="entry name" value="Tetratricopeptide repeat domain"/>
    <property type="match status" value="2"/>
</dbReference>
<sequence>MASHPRRRRREDFQIAVICALPLEYDAVVFACDEIWEEDRDLLRNASGDYNTYKTGRIGSHNVVLLLLPGMGKVNAATAAASLRSSFTEIKLAILCGICGGVPGVGTDNEVFLGDVIISKSIVQYDLGRKYPDHFAPKDTVEDVLGRPSQGVRSLVASFQTLHGRSDLQRRAGQALEQIQQRAAAEGHQNLYRRLAEPDRLFEPDYLHRHRDSTSCGCSESGACEKALTTSCEMLQCDHSRIMPRIHLTTQAFEKQTLDDTVPAQEVRVLVGRLGSGDTVLKAGLDRDRIAREHDLLAFEMEGAGIWDVIPCVIVKAVCDYADSHKNKKWQRFAAATAASATKALLEHYTHVDSHRLPAAPKSWFLVPYDENLDFVGRSEALDRIKRHFGHTGQQASQPARPRPRVALFGLGGIGKTQIALAYAFWLQQAHPDVSVFWVHASNAERFRQAYSSIAQECGIPGHDDPKADMLTLVKTSLEKGFRGRWLMVIDNADDTQLFFPPDSLAGNSTSTNPTTGTKGGLGRYIPECRHGSIIITSRNKQTASRLVRDNSVLKVGAMSESETGQLLQAMLSDEFSTEAASVLSAHLEHLPLAIAQAAAFIQENSISIAKYLQLLEESDDILVEQLSEPFEAVGRDSETPHALTATWIVSFNQIQQQDVLASEILSFACLLDRQGIPEEFVVSFCNRRGAEGQQISTNTITKALGTLKAFSLVSPATNNTIDMHRLVQLVTRKWLDIHGRLAGSVEQALVIVSKLYPSGRHESRQVCQDYLPHAIAVLQHKETSSRRELLARASLLECVAGYYRYRGQWTQAEQSAAQSLKLLNEIHGEEHPDTLSIMNNLALTYRERGRYKEAEELGIQVLETRIRVLGDEHPDTLISMNNLASTYLNQGRHKEAEELGVQVLAVKKRVLGEEHPSTLISMNNLASTYKHQGQCKKAEELQVQVLAVRKRVQREDHPDTLSSMHNLASTYKHQGQCKEAEELQVQVLAVRKRMLGEEHPHTLNTMHHLALTYWSQGRWFEATQLMRDCVGLRQRCLGDDHPHAISSCSALAKWEKVLAQEQEGVPGSEETNI</sequence>
<dbReference type="EMBL" id="PJEX01000109">
    <property type="protein sequence ID" value="TKW55178.1"/>
    <property type="molecule type" value="Genomic_DNA"/>
</dbReference>
<evidence type="ECO:0000313" key="5">
    <source>
        <dbReference type="Proteomes" id="UP000310108"/>
    </source>
</evidence>
<feature type="domain" description="Nucleoside phosphorylase" evidence="2">
    <location>
        <begin position="15"/>
        <end position="132"/>
    </location>
</feature>
<proteinExistence type="predicted"/>
<dbReference type="GO" id="GO:0009116">
    <property type="term" value="P:nucleoside metabolic process"/>
    <property type="evidence" value="ECO:0007669"/>
    <property type="project" value="InterPro"/>
</dbReference>
<evidence type="ECO:0000259" key="3">
    <source>
        <dbReference type="Pfam" id="PF13401"/>
    </source>
</evidence>
<dbReference type="Proteomes" id="UP000310108">
    <property type="component" value="Unassembled WGS sequence"/>
</dbReference>
<feature type="region of interest" description="Disordered" evidence="1">
    <location>
        <begin position="502"/>
        <end position="522"/>
    </location>
</feature>
<dbReference type="InterPro" id="IPR011990">
    <property type="entry name" value="TPR-like_helical_dom_sf"/>
</dbReference>
<keyword evidence="5" id="KW-1185">Reference proteome</keyword>